<evidence type="ECO:0000256" key="1">
    <source>
        <dbReference type="SAM" id="MobiDB-lite"/>
    </source>
</evidence>
<evidence type="ECO:0000313" key="3">
    <source>
        <dbReference type="Proteomes" id="UP000266723"/>
    </source>
</evidence>
<accession>A0ABQ7DGD7</accession>
<dbReference type="EMBL" id="QGKV02000649">
    <property type="protein sequence ID" value="KAF3576669.1"/>
    <property type="molecule type" value="Genomic_DNA"/>
</dbReference>
<feature type="region of interest" description="Disordered" evidence="1">
    <location>
        <begin position="1"/>
        <end position="25"/>
    </location>
</feature>
<protein>
    <submittedName>
        <fullName evidence="2">Uncharacterized protein</fullName>
    </submittedName>
</protein>
<evidence type="ECO:0000313" key="2">
    <source>
        <dbReference type="EMBL" id="KAF3576669.1"/>
    </source>
</evidence>
<reference evidence="2 3" key="1">
    <citation type="journal article" date="2020" name="BMC Genomics">
        <title>Intraspecific diversification of the crop wild relative Brassica cretica Lam. using demographic model selection.</title>
        <authorList>
            <person name="Kioukis A."/>
            <person name="Michalopoulou V.A."/>
            <person name="Briers L."/>
            <person name="Pirintsos S."/>
            <person name="Studholme D.J."/>
            <person name="Pavlidis P."/>
            <person name="Sarris P.F."/>
        </authorList>
    </citation>
    <scope>NUCLEOTIDE SEQUENCE [LARGE SCALE GENOMIC DNA]</scope>
    <source>
        <strain evidence="3">cv. PFS-1207/04</strain>
    </source>
</reference>
<keyword evidence="3" id="KW-1185">Reference proteome</keyword>
<gene>
    <name evidence="2" type="ORF">DY000_02031653</name>
</gene>
<proteinExistence type="predicted"/>
<organism evidence="2 3">
    <name type="scientific">Brassica cretica</name>
    <name type="common">Mustard</name>
    <dbReference type="NCBI Taxonomy" id="69181"/>
    <lineage>
        <taxon>Eukaryota</taxon>
        <taxon>Viridiplantae</taxon>
        <taxon>Streptophyta</taxon>
        <taxon>Embryophyta</taxon>
        <taxon>Tracheophyta</taxon>
        <taxon>Spermatophyta</taxon>
        <taxon>Magnoliopsida</taxon>
        <taxon>eudicotyledons</taxon>
        <taxon>Gunneridae</taxon>
        <taxon>Pentapetalae</taxon>
        <taxon>rosids</taxon>
        <taxon>malvids</taxon>
        <taxon>Brassicales</taxon>
        <taxon>Brassicaceae</taxon>
        <taxon>Brassiceae</taxon>
        <taxon>Brassica</taxon>
    </lineage>
</organism>
<dbReference type="Proteomes" id="UP000266723">
    <property type="component" value="Unassembled WGS sequence"/>
</dbReference>
<sequence>MQTEVKPELRPSTATGEAQAPGYEQKHHPLCRHSWLFHQTFCQLRQIPTVGAMSHPYKGEEESPTGPT</sequence>
<comment type="caution">
    <text evidence="2">The sequence shown here is derived from an EMBL/GenBank/DDBJ whole genome shotgun (WGS) entry which is preliminary data.</text>
</comment>
<name>A0ABQ7DGD7_BRACR</name>